<evidence type="ECO:0000256" key="4">
    <source>
        <dbReference type="PROSITE-ProRule" id="PRU00175"/>
    </source>
</evidence>
<accession>A0A8C4RZ43</accession>
<reference evidence="6" key="1">
    <citation type="submission" date="2021-06" db="EMBL/GenBank/DDBJ databases">
        <authorList>
            <consortium name="Wellcome Sanger Institute Data Sharing"/>
        </authorList>
    </citation>
    <scope>NUCLEOTIDE SEQUENCE [LARGE SCALE GENOMIC DNA]</scope>
</reference>
<name>A0A8C4RZ43_ERPCA</name>
<keyword evidence="3" id="KW-0862">Zinc</keyword>
<dbReference type="InterPro" id="IPR051051">
    <property type="entry name" value="E3_ubiq-ligase_TRIM/RNF"/>
</dbReference>
<reference evidence="6" key="2">
    <citation type="submission" date="2025-08" db="UniProtKB">
        <authorList>
            <consortium name="Ensembl"/>
        </authorList>
    </citation>
    <scope>IDENTIFICATION</scope>
</reference>
<dbReference type="PROSITE" id="PS00518">
    <property type="entry name" value="ZF_RING_1"/>
    <property type="match status" value="1"/>
</dbReference>
<dbReference type="PROSITE" id="PS50089">
    <property type="entry name" value="ZF_RING_2"/>
    <property type="match status" value="1"/>
</dbReference>
<dbReference type="SMART" id="SM00184">
    <property type="entry name" value="RING"/>
    <property type="match status" value="1"/>
</dbReference>
<protein>
    <recommendedName>
        <fullName evidence="5">RING-type domain-containing protein</fullName>
    </recommendedName>
</protein>
<evidence type="ECO:0000259" key="5">
    <source>
        <dbReference type="PROSITE" id="PS50089"/>
    </source>
</evidence>
<feature type="domain" description="RING-type" evidence="5">
    <location>
        <begin position="15"/>
        <end position="55"/>
    </location>
</feature>
<dbReference type="PANTHER" id="PTHR25465">
    <property type="entry name" value="B-BOX DOMAIN CONTAINING"/>
    <property type="match status" value="1"/>
</dbReference>
<reference evidence="6" key="3">
    <citation type="submission" date="2025-09" db="UniProtKB">
        <authorList>
            <consortium name="Ensembl"/>
        </authorList>
    </citation>
    <scope>IDENTIFICATION</scope>
</reference>
<dbReference type="GO" id="GO:0008270">
    <property type="term" value="F:zinc ion binding"/>
    <property type="evidence" value="ECO:0007669"/>
    <property type="project" value="UniProtKB-KW"/>
</dbReference>
<dbReference type="Ensembl" id="ENSECRT00000009985.1">
    <property type="protein sequence ID" value="ENSECRP00000009820.1"/>
    <property type="gene ID" value="ENSECRG00000006575.1"/>
</dbReference>
<keyword evidence="2 4" id="KW-0863">Zinc-finger</keyword>
<dbReference type="InterPro" id="IPR001841">
    <property type="entry name" value="Znf_RING"/>
</dbReference>
<organism evidence="6 7">
    <name type="scientific">Erpetoichthys calabaricus</name>
    <name type="common">Rope fish</name>
    <name type="synonym">Calamoichthys calabaricus</name>
    <dbReference type="NCBI Taxonomy" id="27687"/>
    <lineage>
        <taxon>Eukaryota</taxon>
        <taxon>Metazoa</taxon>
        <taxon>Chordata</taxon>
        <taxon>Craniata</taxon>
        <taxon>Vertebrata</taxon>
        <taxon>Euteleostomi</taxon>
        <taxon>Actinopterygii</taxon>
        <taxon>Polypteriformes</taxon>
        <taxon>Polypteridae</taxon>
        <taxon>Erpetoichthys</taxon>
    </lineage>
</organism>
<dbReference type="InterPro" id="IPR013083">
    <property type="entry name" value="Znf_RING/FYVE/PHD"/>
</dbReference>
<evidence type="ECO:0000256" key="1">
    <source>
        <dbReference type="ARBA" id="ARBA00022723"/>
    </source>
</evidence>
<evidence type="ECO:0000256" key="3">
    <source>
        <dbReference type="ARBA" id="ARBA00022833"/>
    </source>
</evidence>
<dbReference type="Pfam" id="PF15227">
    <property type="entry name" value="zf-C3HC4_4"/>
    <property type="match status" value="1"/>
</dbReference>
<keyword evidence="1" id="KW-0479">Metal-binding</keyword>
<keyword evidence="7" id="KW-1185">Reference proteome</keyword>
<evidence type="ECO:0000313" key="6">
    <source>
        <dbReference type="Ensembl" id="ENSECRP00000009820.1"/>
    </source>
</evidence>
<dbReference type="InterPro" id="IPR017907">
    <property type="entry name" value="Znf_RING_CS"/>
</dbReference>
<evidence type="ECO:0000313" key="7">
    <source>
        <dbReference type="Proteomes" id="UP000694620"/>
    </source>
</evidence>
<dbReference type="Gene3D" id="3.30.40.10">
    <property type="entry name" value="Zinc/RING finger domain, C3HC4 (zinc finger)"/>
    <property type="match status" value="1"/>
</dbReference>
<dbReference type="AlphaFoldDB" id="A0A8C4RZ43"/>
<proteinExistence type="predicted"/>
<sequence length="86" mass="9575">MAEANNSGTMDLLTCSVCLDILKDPVTTPCGHNYCMDCITGCWDQAEVYRCPQCRETFTPQPVLCKNTLLAEVIQKLKKTRSSAEK</sequence>
<dbReference type="SUPFAM" id="SSF57850">
    <property type="entry name" value="RING/U-box"/>
    <property type="match status" value="1"/>
</dbReference>
<evidence type="ECO:0000256" key="2">
    <source>
        <dbReference type="ARBA" id="ARBA00022771"/>
    </source>
</evidence>
<dbReference type="GeneTree" id="ENSGT01150000286950"/>
<dbReference type="PANTHER" id="PTHR25465:SF5">
    <property type="entry name" value="E3 UBIQUITIN_ISG15 LIGASE TRIM25-RELATED"/>
    <property type="match status" value="1"/>
</dbReference>
<dbReference type="Proteomes" id="UP000694620">
    <property type="component" value="Chromosome 3"/>
</dbReference>